<comment type="caution">
    <text evidence="2">The sequence shown here is derived from an EMBL/GenBank/DDBJ whole genome shotgun (WGS) entry which is preliminary data.</text>
</comment>
<evidence type="ECO:0000313" key="1">
    <source>
        <dbReference type="EMBL" id="GED72530.1"/>
    </source>
</evidence>
<evidence type="ECO:0000313" key="4">
    <source>
        <dbReference type="Proteomes" id="UP000319578"/>
    </source>
</evidence>
<accession>A0A0K9YW26</accession>
<dbReference type="STRING" id="54915.ADS79_13970"/>
<dbReference type="EMBL" id="LGIQ01000007">
    <property type="protein sequence ID" value="KNB72929.1"/>
    <property type="molecule type" value="Genomic_DNA"/>
</dbReference>
<dbReference type="EMBL" id="BJON01000031">
    <property type="protein sequence ID" value="GED72530.1"/>
    <property type="molecule type" value="Genomic_DNA"/>
</dbReference>
<reference evidence="2" key="2">
    <citation type="submission" date="2015-07" db="EMBL/GenBank/DDBJ databases">
        <title>MeaNS - Measles Nucleotide Surveillance Program.</title>
        <authorList>
            <person name="Tran T."/>
            <person name="Druce J."/>
        </authorList>
    </citation>
    <scope>NUCLEOTIDE SEQUENCE</scope>
    <source>
        <strain evidence="2">DSM 9887</strain>
    </source>
</reference>
<dbReference type="RefSeq" id="WP_049738978.1">
    <property type="nucleotide sequence ID" value="NZ_BJON01000031.1"/>
</dbReference>
<dbReference type="Proteomes" id="UP000319578">
    <property type="component" value="Unassembled WGS sequence"/>
</dbReference>
<keyword evidence="4" id="KW-1185">Reference proteome</keyword>
<evidence type="ECO:0000313" key="2">
    <source>
        <dbReference type="EMBL" id="KNB72929.1"/>
    </source>
</evidence>
<evidence type="ECO:0000313" key="3">
    <source>
        <dbReference type="Proteomes" id="UP000036834"/>
    </source>
</evidence>
<proteinExistence type="predicted"/>
<protein>
    <submittedName>
        <fullName evidence="2">Uncharacterized protein</fullName>
    </submittedName>
</protein>
<dbReference type="AlphaFoldDB" id="A0A0K9YW26"/>
<dbReference type="PATRIC" id="fig|54915.3.peg.1805"/>
<reference evidence="3" key="1">
    <citation type="submission" date="2015-07" db="EMBL/GenBank/DDBJ databases">
        <title>Genome sequencing project for genomic taxonomy and phylogenomics of Bacillus-like bacteria.</title>
        <authorList>
            <person name="Liu B."/>
            <person name="Wang J."/>
            <person name="Zhu Y."/>
            <person name="Liu G."/>
            <person name="Chen Q."/>
            <person name="Chen Z."/>
            <person name="Lan J."/>
            <person name="Che J."/>
            <person name="Ge C."/>
            <person name="Shi H."/>
            <person name="Pan Z."/>
            <person name="Liu X."/>
        </authorList>
    </citation>
    <scope>NUCLEOTIDE SEQUENCE [LARGE SCALE GENOMIC DNA]</scope>
    <source>
        <strain evidence="3">DSM 9887</strain>
    </source>
</reference>
<reference evidence="1 4" key="3">
    <citation type="submission" date="2019-06" db="EMBL/GenBank/DDBJ databases">
        <title>Whole genome shotgun sequence of Brevibacillus reuszeri NBRC 15719.</title>
        <authorList>
            <person name="Hosoyama A."/>
            <person name="Uohara A."/>
            <person name="Ohji S."/>
            <person name="Ichikawa N."/>
        </authorList>
    </citation>
    <scope>NUCLEOTIDE SEQUENCE [LARGE SCALE GENOMIC DNA]</scope>
    <source>
        <strain evidence="1 4">NBRC 15719</strain>
    </source>
</reference>
<organism evidence="2 3">
    <name type="scientific">Brevibacillus reuszeri</name>
    <dbReference type="NCBI Taxonomy" id="54915"/>
    <lineage>
        <taxon>Bacteria</taxon>
        <taxon>Bacillati</taxon>
        <taxon>Bacillota</taxon>
        <taxon>Bacilli</taxon>
        <taxon>Bacillales</taxon>
        <taxon>Paenibacillaceae</taxon>
        <taxon>Brevibacillus</taxon>
    </lineage>
</organism>
<dbReference type="Proteomes" id="UP000036834">
    <property type="component" value="Unassembled WGS sequence"/>
</dbReference>
<name>A0A0K9YW26_9BACL</name>
<sequence>MIKLQQFYVFKISTSRLNETNCVIDYLTVQQARLNGEIVQIGDNQVFRSIRNIRGISPNSDMIKRLFQERNHLKSLPSSNENSIKIVEIQNEIDKLLFMPDIINVKVDDKKVYKQIFKNGFYVNGIKFLRLSSGSGQSRRSIASFVNVEIKDALERKLNCGVNIKKINVAKYNAYFGLHMSATYPVRTPRVCVIPDCEAYKLRKTVDWVDDEEEIVGGKKTTKRKITKKEIDFVPNMWDGQGLISPEMAKLWQDDLELDYLPSQFGIRSAFIKGMVVVFDFHKFAKNVANTEKIIDYKGDEWDVKDIDVLLSVSQFKMHKFYSSWGEYVDLHKHHGHSWGVTKVNPKVDKTMSLLNYQYIQTLDLDKEKISQLIQFTKDWITKICNGDKLSTLLFLLGSCKDSDTIAEIFDKTNNEYVKAILYNDQLLQDPYIKKTLYESISTKIEEAKIGRLWVNGNYQAMISCPYGQAQWAFSHHKDSYDITGLLKEYQHYSHFWNEKKVTKVDACRSPMVDFHEHNILNFVKNDSTQEWYQYINSGIIYNLWGVDTIRHSDSDWDYDIVFTTDNRIMLDSIYPNQDVITYDKVSAPNQHLNSTNILKTDLRSFDSKVGSITNYSTTFIAMLANFKTDSPEYNELLNRIKLLRRYIGDSIDQAKGIKMKPFPTEWKKRDFLIENDTEEEKKQKYYHNSLVADKKPYFMIYIYDKIRNEYREYKKKSDRACKEKFGCSLHQLLRKQNKSKQEMYYVSDYYRKMPVIKNQCIMNTLCGMIEEVDFSFKRPKNEENTMEMFDILYDQTIALDQYKLNKLIELYKKYKKKRHFKHKNNVLKYIDFETNDENEQDKQIQEFYEEIRNEAYSICSNDKELANHLVYINYYLEPSDPKDFTWDIGIQGIISILQDKNNGVVQLPMADRNGTEYLGQKYSLRDVVV</sequence>
<dbReference type="OrthoDB" id="1891855at2"/>
<gene>
    <name evidence="2" type="ORF">ADS79_13970</name>
    <name evidence="1" type="ORF">BRE01_62320</name>
</gene>